<keyword evidence="2" id="KW-0285">Flavoprotein</keyword>
<dbReference type="GO" id="GO:0004458">
    <property type="term" value="F:D-lactate dehydrogenase (cytochrome) activity"/>
    <property type="evidence" value="ECO:0007669"/>
    <property type="project" value="TreeGrafter"/>
</dbReference>
<dbReference type="OrthoDB" id="5332616at2759"/>
<organism evidence="6 7">
    <name type="scientific">Thyridium curvatum</name>
    <dbReference type="NCBI Taxonomy" id="1093900"/>
    <lineage>
        <taxon>Eukaryota</taxon>
        <taxon>Fungi</taxon>
        <taxon>Dikarya</taxon>
        <taxon>Ascomycota</taxon>
        <taxon>Pezizomycotina</taxon>
        <taxon>Sordariomycetes</taxon>
        <taxon>Sordariomycetidae</taxon>
        <taxon>Thyridiales</taxon>
        <taxon>Thyridiaceae</taxon>
        <taxon>Thyridium</taxon>
    </lineage>
</organism>
<dbReference type="AlphaFoldDB" id="A0A507BDA4"/>
<dbReference type="InterPro" id="IPR016167">
    <property type="entry name" value="FAD-bd_PCMH_sub1"/>
</dbReference>
<dbReference type="PROSITE" id="PS51387">
    <property type="entry name" value="FAD_PCMH"/>
    <property type="match status" value="1"/>
</dbReference>
<evidence type="ECO:0000313" key="7">
    <source>
        <dbReference type="Proteomes" id="UP000319257"/>
    </source>
</evidence>
<dbReference type="Gene3D" id="3.40.462.10">
    <property type="entry name" value="FAD-linked oxidases, C-terminal domain"/>
    <property type="match status" value="1"/>
</dbReference>
<dbReference type="InterPro" id="IPR016166">
    <property type="entry name" value="FAD-bd_PCMH"/>
</dbReference>
<keyword evidence="3" id="KW-0274">FAD</keyword>
<comment type="cofactor">
    <cofactor evidence="1">
        <name>FAD</name>
        <dbReference type="ChEBI" id="CHEBI:57692"/>
    </cofactor>
</comment>
<evidence type="ECO:0000256" key="3">
    <source>
        <dbReference type="ARBA" id="ARBA00022827"/>
    </source>
</evidence>
<dbReference type="InterPro" id="IPR016164">
    <property type="entry name" value="FAD-linked_Oxase-like_C"/>
</dbReference>
<evidence type="ECO:0000259" key="5">
    <source>
        <dbReference type="PROSITE" id="PS51387"/>
    </source>
</evidence>
<dbReference type="GO" id="GO:0005739">
    <property type="term" value="C:mitochondrion"/>
    <property type="evidence" value="ECO:0007669"/>
    <property type="project" value="TreeGrafter"/>
</dbReference>
<reference evidence="6 7" key="1">
    <citation type="submission" date="2019-06" db="EMBL/GenBank/DDBJ databases">
        <title>Draft genome sequence of the filamentous fungus Phialemoniopsis curvata isolated from diesel fuel.</title>
        <authorList>
            <person name="Varaljay V.A."/>
            <person name="Lyon W.J."/>
            <person name="Crouch A.L."/>
            <person name="Drake C.E."/>
            <person name="Hollomon J.M."/>
            <person name="Nadeau L.J."/>
            <person name="Nunn H.S."/>
            <person name="Stevenson B.S."/>
            <person name="Bojanowski C.L."/>
            <person name="Crookes-Goodson W.J."/>
        </authorList>
    </citation>
    <scope>NUCLEOTIDE SEQUENCE [LARGE SCALE GENOMIC DNA]</scope>
    <source>
        <strain evidence="6 7">D216</strain>
    </source>
</reference>
<dbReference type="GO" id="GO:0008720">
    <property type="term" value="F:D-lactate dehydrogenase (NAD+) activity"/>
    <property type="evidence" value="ECO:0007669"/>
    <property type="project" value="TreeGrafter"/>
</dbReference>
<gene>
    <name evidence="6" type="ORF">E0L32_005123</name>
</gene>
<dbReference type="Gene3D" id="1.10.45.10">
    <property type="entry name" value="Vanillyl-alcohol Oxidase, Chain A, domain 4"/>
    <property type="match status" value="1"/>
</dbReference>
<dbReference type="EMBL" id="SKBQ01000026">
    <property type="protein sequence ID" value="TPX14728.1"/>
    <property type="molecule type" value="Genomic_DNA"/>
</dbReference>
<dbReference type="GO" id="GO:1903457">
    <property type="term" value="P:lactate catabolic process"/>
    <property type="evidence" value="ECO:0007669"/>
    <property type="project" value="TreeGrafter"/>
</dbReference>
<dbReference type="RefSeq" id="XP_030996439.1">
    <property type="nucleotide sequence ID" value="XM_031139610.1"/>
</dbReference>
<dbReference type="Proteomes" id="UP000319257">
    <property type="component" value="Unassembled WGS sequence"/>
</dbReference>
<feature type="domain" description="FAD-binding PCMH-type" evidence="5">
    <location>
        <begin position="78"/>
        <end position="266"/>
    </location>
</feature>
<dbReference type="InterPro" id="IPR036318">
    <property type="entry name" value="FAD-bd_PCMH-like_sf"/>
</dbReference>
<dbReference type="SUPFAM" id="SSF56176">
    <property type="entry name" value="FAD-binding/transporter-associated domain-like"/>
    <property type="match status" value="1"/>
</dbReference>
<dbReference type="PANTHER" id="PTHR11748">
    <property type="entry name" value="D-LACTATE DEHYDROGENASE"/>
    <property type="match status" value="1"/>
</dbReference>
<dbReference type="InterPro" id="IPR016170">
    <property type="entry name" value="Cytok_DH_C_sf"/>
</dbReference>
<dbReference type="GeneID" id="41972570"/>
<keyword evidence="4" id="KW-0560">Oxidoreductase</keyword>
<protein>
    <recommendedName>
        <fullName evidence="5">FAD-binding PCMH-type domain-containing protein</fullName>
    </recommendedName>
</protein>
<dbReference type="GO" id="GO:0071949">
    <property type="term" value="F:FAD binding"/>
    <property type="evidence" value="ECO:0007669"/>
    <property type="project" value="InterPro"/>
</dbReference>
<dbReference type="InterPro" id="IPR016169">
    <property type="entry name" value="FAD-bd_PCMH_sub2"/>
</dbReference>
<dbReference type="Gene3D" id="3.30.465.10">
    <property type="match status" value="1"/>
</dbReference>
<evidence type="ECO:0000313" key="6">
    <source>
        <dbReference type="EMBL" id="TPX14728.1"/>
    </source>
</evidence>
<dbReference type="InterPro" id="IPR004113">
    <property type="entry name" value="FAD-bd_oxidored_4_C"/>
</dbReference>
<dbReference type="STRING" id="1093900.A0A507BDA4"/>
<dbReference type="Pfam" id="PF01565">
    <property type="entry name" value="FAD_binding_4"/>
    <property type="match status" value="1"/>
</dbReference>
<dbReference type="InterPro" id="IPR006094">
    <property type="entry name" value="Oxid_FAD_bind_N"/>
</dbReference>
<dbReference type="Gene3D" id="3.30.43.10">
    <property type="entry name" value="Uridine Diphospho-n-acetylenolpyruvylglucosamine Reductase, domain 2"/>
    <property type="match status" value="1"/>
</dbReference>
<evidence type="ECO:0000256" key="1">
    <source>
        <dbReference type="ARBA" id="ARBA00001974"/>
    </source>
</evidence>
<dbReference type="PANTHER" id="PTHR11748:SF114">
    <property type="entry name" value="ARYL-ALCOHOL OXIDASE VANILLYL-ALCOHOL OXIDASE (AFU_ORTHOLOGUE AFUA_3G09500)-RELATED"/>
    <property type="match status" value="1"/>
</dbReference>
<accession>A0A507BDA4</accession>
<sequence length="576" mass="64363">MTTSLPQNTYPDPEYEKAHLDTFSSPGSRPIKPVLPPGISQEKFNKALQELVKVVGQDAVFVGDALAHYVDPYDIHENDDTKRKVPSAAVCNFNDLREVIRVANAFGIPLWTFSRGKNLGYGGPAPRVNGTVALDLHRMNKILEVNDEFAYAVVEPGVTFHDLYKYCVEHKKKVWPSTPSLGWGSVVGNTLDRGCGFGGHSSHHQSIAGLEVMLGDGDVVRTGQFGISNSPSAFLSKYTFGPSVEGLFVQSNLGIVTKMSIWLNHQPQAFGFCSVSAPDEDDIGAMVDVLGKMRRNGMIPNVVWTTNFVEWLCIQGKRRNFWKGEGPIPDWRLKELQKEFGVGWWLSRFGLYGPKRVIEAQIAEIKEQIAKEAPVCTVTSHIYAGENGQLLDAQSVPPEHGLFLVGVPSMFSLPLMEWPIVRAQGKPAHGDYAPVIPSSGKRIVEWMKFCKKAYADAGVDLMADFFMHERHVIFTNMYAYDQQDPVDCKNVGDLYMSMYGEAKKQGYGMYRGHVNHMDLIAELNDFNDHAYNRFTEKIKDALDPNGILSPGKQGIWPQKLRHLRETVEKSPRKSKI</sequence>
<dbReference type="Pfam" id="PF02913">
    <property type="entry name" value="FAD-oxidase_C"/>
    <property type="match status" value="1"/>
</dbReference>
<keyword evidence="7" id="KW-1185">Reference proteome</keyword>
<comment type="caution">
    <text evidence="6">The sequence shown here is derived from an EMBL/GenBank/DDBJ whole genome shotgun (WGS) entry which is preliminary data.</text>
</comment>
<dbReference type="InParanoid" id="A0A507BDA4"/>
<dbReference type="InterPro" id="IPR016171">
    <property type="entry name" value="Vanillyl_alc_oxidase_C-sub2"/>
</dbReference>
<dbReference type="SUPFAM" id="SSF55103">
    <property type="entry name" value="FAD-linked oxidases, C-terminal domain"/>
    <property type="match status" value="1"/>
</dbReference>
<evidence type="ECO:0000256" key="4">
    <source>
        <dbReference type="ARBA" id="ARBA00023002"/>
    </source>
</evidence>
<proteinExistence type="predicted"/>
<name>A0A507BDA4_9PEZI</name>
<evidence type="ECO:0000256" key="2">
    <source>
        <dbReference type="ARBA" id="ARBA00022630"/>
    </source>
</evidence>